<reference evidence="1" key="1">
    <citation type="submission" date="2009-09" db="EMBL/GenBank/DDBJ databases">
        <authorList>
            <person name="Weinstock G."/>
            <person name="Sodergren E."/>
            <person name="Clifton S."/>
            <person name="Fulton L."/>
            <person name="Fulton B."/>
            <person name="Courtney L."/>
            <person name="Fronick C."/>
            <person name="Harrison M."/>
            <person name="Strong C."/>
            <person name="Farmer C."/>
            <person name="Delahaunty K."/>
            <person name="Markovic C."/>
            <person name="Hall O."/>
            <person name="Minx P."/>
            <person name="Tomlinson C."/>
            <person name="Mitreva M."/>
            <person name="Nelson J."/>
            <person name="Hou S."/>
            <person name="Wollam A."/>
            <person name="Pepin K.H."/>
            <person name="Johnson M."/>
            <person name="Bhonagiri V."/>
            <person name="Nash W.E."/>
            <person name="Warren W."/>
            <person name="Chinwalla A."/>
            <person name="Mardis E.R."/>
            <person name="Wilson R.K."/>
        </authorList>
    </citation>
    <scope>NUCLEOTIDE SEQUENCE [LARGE SCALE GENOMIC DNA]</scope>
    <source>
        <strain evidence="1">ATCC 51259</strain>
    </source>
</reference>
<sequence>MSRKLVARGFFAGRLADYFLRTMSSRWLSINRNAYFSHHLTSQKRQYRLIN</sequence>
<comment type="caution">
    <text evidence="1">The sequence shown here is derived from an EMBL/GenBank/DDBJ whole genome shotgun (WGS) entry which is preliminary data.</text>
</comment>
<proteinExistence type="predicted"/>
<evidence type="ECO:0000313" key="2">
    <source>
        <dbReference type="Proteomes" id="UP000003460"/>
    </source>
</evidence>
<protein>
    <submittedName>
        <fullName evidence="1">Uncharacterized protein</fullName>
    </submittedName>
</protein>
<dbReference type="EMBL" id="ACIJ02000001">
    <property type="protein sequence ID" value="EEX73026.1"/>
    <property type="molecule type" value="Genomic_DNA"/>
</dbReference>
<evidence type="ECO:0000313" key="1">
    <source>
        <dbReference type="EMBL" id="EEX73026.1"/>
    </source>
</evidence>
<name>C9LCY5_9BACT</name>
<keyword evidence="2" id="KW-1185">Reference proteome</keyword>
<dbReference type="AlphaFoldDB" id="C9LCY5"/>
<accession>C9LCY5</accession>
<dbReference type="STRING" id="626522.GCWU000325_00013"/>
<gene>
    <name evidence="1" type="ORF">GCWU000325_00013</name>
</gene>
<dbReference type="HOGENOM" id="CLU_3102335_0_0_10"/>
<dbReference type="Proteomes" id="UP000003460">
    <property type="component" value="Unassembled WGS sequence"/>
</dbReference>
<organism evidence="1 2">
    <name type="scientific">Alloprevotella tannerae ATCC 51259</name>
    <dbReference type="NCBI Taxonomy" id="626522"/>
    <lineage>
        <taxon>Bacteria</taxon>
        <taxon>Pseudomonadati</taxon>
        <taxon>Bacteroidota</taxon>
        <taxon>Bacteroidia</taxon>
        <taxon>Bacteroidales</taxon>
        <taxon>Prevotellaceae</taxon>
        <taxon>Alloprevotella</taxon>
    </lineage>
</organism>